<evidence type="ECO:0000256" key="1">
    <source>
        <dbReference type="SAM" id="SignalP"/>
    </source>
</evidence>
<dbReference type="RefSeq" id="WP_222580869.1">
    <property type="nucleotide sequence ID" value="NZ_JAHVHU010000013.1"/>
</dbReference>
<keyword evidence="3" id="KW-1185">Reference proteome</keyword>
<accession>A0A953HNN9</accession>
<dbReference type="InterPro" id="IPR036709">
    <property type="entry name" value="Autotransporte_beta_dom_sf"/>
</dbReference>
<dbReference type="Proteomes" id="UP000753961">
    <property type="component" value="Unassembled WGS sequence"/>
</dbReference>
<protein>
    <submittedName>
        <fullName evidence="2">DUF3575 domain-containing protein</fullName>
    </submittedName>
</protein>
<sequence length="180" mass="19863">MKNFFFSFPLLFFVSGLFAQTDVTINPIGLLFSNIGISAERPISDNFGLEGTANFSFSPYNVFGDDFSSNGFGLRALGKYYFKPDQGIDKFNIGPYARFGYNSINFTGDKVKNIRLAVGFYAGYKWVSKGHIIFELGLGLGRAFLNNYSSNDASFDAGDWPGFNIDGTGKLAIGYRFGTQ</sequence>
<name>A0A953HNN9_9BACT</name>
<dbReference type="EMBL" id="JAHVHU010000013">
    <property type="protein sequence ID" value="MBY5959334.1"/>
    <property type="molecule type" value="Genomic_DNA"/>
</dbReference>
<dbReference type="SUPFAM" id="SSF103515">
    <property type="entry name" value="Autotransporter"/>
    <property type="match status" value="1"/>
</dbReference>
<dbReference type="AlphaFoldDB" id="A0A953HNN9"/>
<comment type="caution">
    <text evidence="2">The sequence shown here is derived from an EMBL/GenBank/DDBJ whole genome shotgun (WGS) entry which is preliminary data.</text>
</comment>
<feature type="signal peptide" evidence="1">
    <location>
        <begin position="1"/>
        <end position="19"/>
    </location>
</feature>
<organism evidence="2 3">
    <name type="scientific">Membranihabitans marinus</name>
    <dbReference type="NCBI Taxonomy" id="1227546"/>
    <lineage>
        <taxon>Bacteria</taxon>
        <taxon>Pseudomonadati</taxon>
        <taxon>Bacteroidota</taxon>
        <taxon>Saprospiria</taxon>
        <taxon>Saprospirales</taxon>
        <taxon>Saprospiraceae</taxon>
        <taxon>Membranihabitans</taxon>
    </lineage>
</organism>
<evidence type="ECO:0000313" key="3">
    <source>
        <dbReference type="Proteomes" id="UP000753961"/>
    </source>
</evidence>
<reference evidence="2" key="1">
    <citation type="submission" date="2021-06" db="EMBL/GenBank/DDBJ databases">
        <title>44 bacteria genomes isolated from Dapeng, Shenzhen.</title>
        <authorList>
            <person name="Zheng W."/>
            <person name="Yu S."/>
            <person name="Huang Y."/>
        </authorList>
    </citation>
    <scope>NUCLEOTIDE SEQUENCE</scope>
    <source>
        <strain evidence="2">DP5N28-2</strain>
    </source>
</reference>
<keyword evidence="1" id="KW-0732">Signal</keyword>
<proteinExistence type="predicted"/>
<feature type="chain" id="PRO_5037902592" evidence="1">
    <location>
        <begin position="20"/>
        <end position="180"/>
    </location>
</feature>
<gene>
    <name evidence="2" type="ORF">KUV50_14370</name>
</gene>
<evidence type="ECO:0000313" key="2">
    <source>
        <dbReference type="EMBL" id="MBY5959334.1"/>
    </source>
</evidence>